<name>A0ABU4T657_9PSEU</name>
<evidence type="ECO:0000313" key="2">
    <source>
        <dbReference type="Proteomes" id="UP001285521"/>
    </source>
</evidence>
<protein>
    <submittedName>
        <fullName evidence="1">Uncharacterized protein</fullName>
    </submittedName>
</protein>
<evidence type="ECO:0000313" key="1">
    <source>
        <dbReference type="EMBL" id="MDX8033647.1"/>
    </source>
</evidence>
<proteinExistence type="predicted"/>
<accession>A0ABU4T657</accession>
<dbReference type="Proteomes" id="UP001285521">
    <property type="component" value="Unassembled WGS sequence"/>
</dbReference>
<dbReference type="RefSeq" id="WP_319968674.1">
    <property type="nucleotide sequence ID" value="NZ_JAXAVW010000022.1"/>
</dbReference>
<organism evidence="1 2">
    <name type="scientific">Lentzea miocenica</name>
    <dbReference type="NCBI Taxonomy" id="3095431"/>
    <lineage>
        <taxon>Bacteria</taxon>
        <taxon>Bacillati</taxon>
        <taxon>Actinomycetota</taxon>
        <taxon>Actinomycetes</taxon>
        <taxon>Pseudonocardiales</taxon>
        <taxon>Pseudonocardiaceae</taxon>
        <taxon>Lentzea</taxon>
    </lineage>
</organism>
<comment type="caution">
    <text evidence="1">The sequence shown here is derived from an EMBL/GenBank/DDBJ whole genome shotgun (WGS) entry which is preliminary data.</text>
</comment>
<reference evidence="1 2" key="1">
    <citation type="submission" date="2023-11" db="EMBL/GenBank/DDBJ databases">
        <title>Lentzea sokolovensis, sp. nov., Lentzea kristufkii, sp. nov., and Lentzea miocenensis, sp. nov., rare actinobacteria from Sokolov Coal Basin, Miocene lacustrine sediment, Czech Republic.</title>
        <authorList>
            <person name="Lara A."/>
            <person name="Kotroba L."/>
            <person name="Nouioui I."/>
            <person name="Neumann-Schaal M."/>
            <person name="Mast Y."/>
            <person name="Chronakova A."/>
        </authorList>
    </citation>
    <scope>NUCLEOTIDE SEQUENCE [LARGE SCALE GENOMIC DNA]</scope>
    <source>
        <strain evidence="1 2">BCCO 10_0856</strain>
    </source>
</reference>
<dbReference type="EMBL" id="JAXAVW010000022">
    <property type="protein sequence ID" value="MDX8033647.1"/>
    <property type="molecule type" value="Genomic_DNA"/>
</dbReference>
<gene>
    <name evidence="1" type="ORF">SK803_25785</name>
</gene>
<keyword evidence="2" id="KW-1185">Reference proteome</keyword>
<sequence length="42" mass="4399">MAPAPAPASVRSLVIEAIVLELVTSRLGNLFVRVATVLRPNG</sequence>